<sequence>MKFVVFFLFFVGAFCAWEPENDLTVNSTSSTVKTTTDSSCQDVSNNCNELSYLCGNPDYLKIMNKCPKTCHYCGACDDSTP</sequence>
<keyword evidence="2" id="KW-0732">Signal</keyword>
<dbReference type="EMBL" id="AZBU02000004">
    <property type="protein sequence ID" value="TKR80713.1"/>
    <property type="molecule type" value="Genomic_DNA"/>
</dbReference>
<reference evidence="4 5" key="1">
    <citation type="journal article" date="2015" name="Genome Biol.">
        <title>Comparative genomics of Steinernema reveals deeply conserved gene regulatory networks.</title>
        <authorList>
            <person name="Dillman A.R."/>
            <person name="Macchietto M."/>
            <person name="Porter C.F."/>
            <person name="Rogers A."/>
            <person name="Williams B."/>
            <person name="Antoshechkin I."/>
            <person name="Lee M.M."/>
            <person name="Goodwin Z."/>
            <person name="Lu X."/>
            <person name="Lewis E.E."/>
            <person name="Goodrich-Blair H."/>
            <person name="Stock S.P."/>
            <person name="Adams B.J."/>
            <person name="Sternberg P.W."/>
            <person name="Mortazavi A."/>
        </authorList>
    </citation>
    <scope>NUCLEOTIDE SEQUENCE [LARGE SCALE GENOMIC DNA]</scope>
    <source>
        <strain evidence="4 5">ALL</strain>
    </source>
</reference>
<evidence type="ECO:0000313" key="5">
    <source>
        <dbReference type="Proteomes" id="UP000298663"/>
    </source>
</evidence>
<feature type="signal peptide" evidence="2">
    <location>
        <begin position="1"/>
        <end position="16"/>
    </location>
</feature>
<evidence type="ECO:0000259" key="3">
    <source>
        <dbReference type="PROSITE" id="PS51670"/>
    </source>
</evidence>
<evidence type="ECO:0000256" key="1">
    <source>
        <dbReference type="PROSITE-ProRule" id="PRU01005"/>
    </source>
</evidence>
<gene>
    <name evidence="4" type="ORF">L596_014740</name>
</gene>
<organism evidence="4 5">
    <name type="scientific">Steinernema carpocapsae</name>
    <name type="common">Entomopathogenic nematode</name>
    <dbReference type="NCBI Taxonomy" id="34508"/>
    <lineage>
        <taxon>Eukaryota</taxon>
        <taxon>Metazoa</taxon>
        <taxon>Ecdysozoa</taxon>
        <taxon>Nematoda</taxon>
        <taxon>Chromadorea</taxon>
        <taxon>Rhabditida</taxon>
        <taxon>Tylenchina</taxon>
        <taxon>Panagrolaimomorpha</taxon>
        <taxon>Strongyloidoidea</taxon>
        <taxon>Steinernematidae</taxon>
        <taxon>Steinernema</taxon>
    </lineage>
</organism>
<dbReference type="Proteomes" id="UP000298663">
    <property type="component" value="Unassembled WGS sequence"/>
</dbReference>
<dbReference type="Pfam" id="PF01549">
    <property type="entry name" value="ShK"/>
    <property type="match status" value="1"/>
</dbReference>
<dbReference type="AlphaFoldDB" id="A0A4U5NDQ5"/>
<proteinExistence type="predicted"/>
<accession>A0A4U5NDQ5</accession>
<evidence type="ECO:0000256" key="2">
    <source>
        <dbReference type="SAM" id="SignalP"/>
    </source>
</evidence>
<dbReference type="Gene3D" id="1.10.10.1870">
    <property type="entry name" value="ShTK domain-like"/>
    <property type="match status" value="1"/>
</dbReference>
<keyword evidence="5" id="KW-1185">Reference proteome</keyword>
<dbReference type="SMART" id="SM00254">
    <property type="entry name" value="ShKT"/>
    <property type="match status" value="1"/>
</dbReference>
<comment type="caution">
    <text evidence="4">The sequence shown here is derived from an EMBL/GenBank/DDBJ whole genome shotgun (WGS) entry which is preliminary data.</text>
</comment>
<evidence type="ECO:0000313" key="4">
    <source>
        <dbReference type="EMBL" id="TKR80713.1"/>
    </source>
</evidence>
<feature type="domain" description="ShKT" evidence="3">
    <location>
        <begin position="40"/>
        <end position="73"/>
    </location>
</feature>
<dbReference type="InterPro" id="IPR003582">
    <property type="entry name" value="ShKT_dom"/>
</dbReference>
<dbReference type="PROSITE" id="PS51670">
    <property type="entry name" value="SHKT"/>
    <property type="match status" value="1"/>
</dbReference>
<protein>
    <recommendedName>
        <fullName evidence="3">ShKT domain-containing protein</fullName>
    </recommendedName>
</protein>
<reference evidence="4 5" key="2">
    <citation type="journal article" date="2019" name="G3 (Bethesda)">
        <title>Hybrid Assembly of the Genome of the Entomopathogenic Nematode Steinernema carpocapsae Identifies the X-Chromosome.</title>
        <authorList>
            <person name="Serra L."/>
            <person name="Macchietto M."/>
            <person name="Macias-Munoz A."/>
            <person name="McGill C.J."/>
            <person name="Rodriguez I.M."/>
            <person name="Rodriguez B."/>
            <person name="Murad R."/>
            <person name="Mortazavi A."/>
        </authorList>
    </citation>
    <scope>NUCLEOTIDE SEQUENCE [LARGE SCALE GENOMIC DNA]</scope>
    <source>
        <strain evidence="4 5">ALL</strain>
    </source>
</reference>
<name>A0A4U5NDQ5_STECR</name>
<comment type="caution">
    <text evidence="1">Lacks conserved residue(s) required for the propagation of feature annotation.</text>
</comment>
<feature type="chain" id="PRO_5020343888" description="ShKT domain-containing protein" evidence="2">
    <location>
        <begin position="17"/>
        <end position="81"/>
    </location>
</feature>